<evidence type="ECO:0000256" key="6">
    <source>
        <dbReference type="ARBA" id="ARBA00022737"/>
    </source>
</evidence>
<sequence>MAATSSLVHSAKSQSEGVSDTVEIDPQYAQGLGFQQGDIVEIGLLYDLPFAKSVGAEPLTSDDWEIIEIHASNAESILLSQVRVAKIGQEIDVWILGRTRVRLRITNIDPPSKNDALLLTTSTEIAIAPKRHQSSRSGKQTDGVAAQAPAQPKQQKHGFLLRVIPRKAVAAPIPDQLGPDITAYVSSRTFAKLCLSNHVNRCITGTLMKLDPPPDPTLPAPNPVEVPETRVLHPGGQTTDAQRQDEKQRDKKICISRVKGIVDGQIFVPLPFEDVQEWDIVCISLSIDDVNNTFGPPIPELDNVVSPDPAPQTSLTGMEDVIQNCIEFCYRTFILHSRTNDVRGAPGILVTGRPGAGKTSVVRALTNALQEDQKTLTYIHYVDVSRYSQKPVTTVKAMFEYWFQKVAWHRPSILVLDNLDKLLSAEVEHRNSYRSLQLSELFIHIFSPTARSFPPNFRGILLLATATSKTALHALVTSSHIFQEVVNLLPPSKQARREMLERLVHERLQAADDIKEDPEAPLNFTTLALQTEGYLPTDLKDLVGHALHKAAARLLKGGQSTYLSSADFAAAQVDFVPLSLRDVPLLKSDVTWADIGGLRETRRVLRETLEWPTKYAPIFAQAPLRLRSGLLLYGYPGCGKTLLASAVAKECGLNFISIKGPELLNKYIGASEKSVRDIFERATAAKPCILFFDEFDSIAPKRGHDSTGVTDRVVNQLLTMMDGAEGLEGVYVLAATSRPDLIDAALLRPGRLDKALFCDMPDREDRHDILKAISRKVSLSADVNLDEIAAAAEGYSGADLQALLYNAHLEVVHESIGEPSTTGRFLKEEEEPVEYVTFGGPLTNTIKSNAEDLELQRRLRKIRRALHTDPSGAADANKTNSQNQKLEIKMEHVRKVLPTLRPSVSSVERQRFERIYQSFVSHRSDPTPVPSEGGGVGSRITLA</sequence>
<name>A0A0C2XAG2_AMAMK</name>
<dbReference type="Gene3D" id="3.10.330.10">
    <property type="match status" value="1"/>
</dbReference>
<dbReference type="InterPro" id="IPR041569">
    <property type="entry name" value="AAA_lid_3"/>
</dbReference>
<dbReference type="FunCoup" id="A0A0C2XAG2">
    <property type="interactions" value="399"/>
</dbReference>
<dbReference type="HOGENOM" id="CLU_000688_1_1_1"/>
<dbReference type="InterPro" id="IPR003960">
    <property type="entry name" value="ATPase_AAA_CS"/>
</dbReference>
<dbReference type="InterPro" id="IPR003959">
    <property type="entry name" value="ATPase_AAA_core"/>
</dbReference>
<evidence type="ECO:0000256" key="7">
    <source>
        <dbReference type="ARBA" id="ARBA00022741"/>
    </source>
</evidence>
<proteinExistence type="inferred from homology"/>
<evidence type="ECO:0000256" key="5">
    <source>
        <dbReference type="ARBA" id="ARBA00022593"/>
    </source>
</evidence>
<dbReference type="SUPFAM" id="SSF52540">
    <property type="entry name" value="P-loop containing nucleoside triphosphate hydrolases"/>
    <property type="match status" value="2"/>
</dbReference>
<evidence type="ECO:0000256" key="2">
    <source>
        <dbReference type="ARBA" id="ARBA00006914"/>
    </source>
</evidence>
<dbReference type="InterPro" id="IPR027417">
    <property type="entry name" value="P-loop_NTPase"/>
</dbReference>
<evidence type="ECO:0000256" key="4">
    <source>
        <dbReference type="ARBA" id="ARBA00022490"/>
    </source>
</evidence>
<accession>A0A0C2XAG2</accession>
<evidence type="ECO:0000259" key="19">
    <source>
        <dbReference type="SMART" id="SM00382"/>
    </source>
</evidence>
<comment type="catalytic activity">
    <reaction evidence="16">
        <text>ATP + H2O = ADP + phosphate + H(+)</text>
        <dbReference type="Rhea" id="RHEA:13065"/>
        <dbReference type="ChEBI" id="CHEBI:15377"/>
        <dbReference type="ChEBI" id="CHEBI:15378"/>
        <dbReference type="ChEBI" id="CHEBI:30616"/>
        <dbReference type="ChEBI" id="CHEBI:43474"/>
        <dbReference type="ChEBI" id="CHEBI:456216"/>
    </reaction>
    <physiologicalReaction direction="left-to-right" evidence="16">
        <dbReference type="Rhea" id="RHEA:13066"/>
    </physiologicalReaction>
</comment>
<dbReference type="InterPro" id="IPR050168">
    <property type="entry name" value="AAA_ATPase_domain"/>
</dbReference>
<keyword evidence="8" id="KW-0378">Hydrolase</keyword>
<keyword evidence="11" id="KW-0472">Membrane</keyword>
<dbReference type="AlphaFoldDB" id="A0A0C2XAG2"/>
<evidence type="ECO:0000256" key="18">
    <source>
        <dbReference type="SAM" id="MobiDB-lite"/>
    </source>
</evidence>
<feature type="region of interest" description="Disordered" evidence="18">
    <location>
        <begin position="922"/>
        <end position="943"/>
    </location>
</feature>
<dbReference type="CDD" id="cd19526">
    <property type="entry name" value="RecA-like_PEX1_r2"/>
    <property type="match status" value="1"/>
</dbReference>
<dbReference type="PROSITE" id="PS00674">
    <property type="entry name" value="AAA"/>
    <property type="match status" value="1"/>
</dbReference>
<keyword evidence="4" id="KW-0963">Cytoplasm</keyword>
<feature type="region of interest" description="Disordered" evidence="18">
    <location>
        <begin position="129"/>
        <end position="157"/>
    </location>
</feature>
<feature type="region of interest" description="Disordered" evidence="18">
    <location>
        <begin position="229"/>
        <end position="249"/>
    </location>
</feature>
<evidence type="ECO:0000256" key="12">
    <source>
        <dbReference type="ARBA" id="ARBA00023140"/>
    </source>
</evidence>
<evidence type="ECO:0000256" key="16">
    <source>
        <dbReference type="ARBA" id="ARBA00048778"/>
    </source>
</evidence>
<dbReference type="FunFam" id="3.40.50.300:FF:000149">
    <property type="entry name" value="Nuclear valosin-containing protein-like"/>
    <property type="match status" value="1"/>
</dbReference>
<keyword evidence="9" id="KW-0067">ATP-binding</keyword>
<keyword evidence="21" id="KW-1185">Reference proteome</keyword>
<keyword evidence="12" id="KW-0576">Peroxisome</keyword>
<dbReference type="FunFam" id="1.10.8.60:FF:000105">
    <property type="entry name" value="PeRoXisome assembly factor"/>
    <property type="match status" value="1"/>
</dbReference>
<keyword evidence="10" id="KW-0653">Protein transport</keyword>
<evidence type="ECO:0000313" key="21">
    <source>
        <dbReference type="Proteomes" id="UP000054549"/>
    </source>
</evidence>
<evidence type="ECO:0000256" key="11">
    <source>
        <dbReference type="ARBA" id="ARBA00023136"/>
    </source>
</evidence>
<dbReference type="GO" id="GO:0005524">
    <property type="term" value="F:ATP binding"/>
    <property type="evidence" value="ECO:0007669"/>
    <property type="project" value="UniProtKB-KW"/>
</dbReference>
<evidence type="ECO:0000256" key="9">
    <source>
        <dbReference type="ARBA" id="ARBA00022840"/>
    </source>
</evidence>
<dbReference type="InterPro" id="IPR003593">
    <property type="entry name" value="AAA+_ATPase"/>
</dbReference>
<dbReference type="EMBL" id="KN818237">
    <property type="protein sequence ID" value="KIL66311.1"/>
    <property type="molecule type" value="Genomic_DNA"/>
</dbReference>
<organism evidence="20 21">
    <name type="scientific">Amanita muscaria (strain Koide BX008)</name>
    <dbReference type="NCBI Taxonomy" id="946122"/>
    <lineage>
        <taxon>Eukaryota</taxon>
        <taxon>Fungi</taxon>
        <taxon>Dikarya</taxon>
        <taxon>Basidiomycota</taxon>
        <taxon>Agaricomycotina</taxon>
        <taxon>Agaricomycetes</taxon>
        <taxon>Agaricomycetidae</taxon>
        <taxon>Agaricales</taxon>
        <taxon>Pluteineae</taxon>
        <taxon>Amanitaceae</taxon>
        <taxon>Amanita</taxon>
    </lineage>
</organism>
<comment type="subunit">
    <text evidence="17">Interacts with PEX6; forming the PEX1-PEX6 AAA ATPase complex, which is composed of a heterohexamer formed by a trimer of PEX1-PEX6 dimers.</text>
</comment>
<evidence type="ECO:0000313" key="20">
    <source>
        <dbReference type="EMBL" id="KIL66311.1"/>
    </source>
</evidence>
<keyword evidence="5" id="KW-0962">Peroxisome biogenesis</keyword>
<protein>
    <recommendedName>
        <fullName evidence="14">Peroxisomal ATPase PEX1</fullName>
    </recommendedName>
    <alternativeName>
        <fullName evidence="13">Peroxin-1</fullName>
    </alternativeName>
</protein>
<evidence type="ECO:0000256" key="10">
    <source>
        <dbReference type="ARBA" id="ARBA00022927"/>
    </source>
</evidence>
<dbReference type="SUPFAM" id="SSF54585">
    <property type="entry name" value="Cdc48 domain 2-like"/>
    <property type="match status" value="1"/>
</dbReference>
<evidence type="ECO:0000256" key="14">
    <source>
        <dbReference type="ARBA" id="ARBA00034532"/>
    </source>
</evidence>
<dbReference type="STRING" id="946122.A0A0C2XAG2"/>
<keyword evidence="7" id="KW-0547">Nucleotide-binding</keyword>
<feature type="domain" description="AAA+ ATPase" evidence="19">
    <location>
        <begin position="626"/>
        <end position="762"/>
    </location>
</feature>
<dbReference type="SMART" id="SM00382">
    <property type="entry name" value="AAA"/>
    <property type="match status" value="2"/>
</dbReference>
<evidence type="ECO:0000256" key="1">
    <source>
        <dbReference type="ARBA" id="ARBA00004514"/>
    </source>
</evidence>
<evidence type="ECO:0000256" key="15">
    <source>
        <dbReference type="ARBA" id="ARBA00046271"/>
    </source>
</evidence>
<dbReference type="PANTHER" id="PTHR23077">
    <property type="entry name" value="AAA-FAMILY ATPASE"/>
    <property type="match status" value="1"/>
</dbReference>
<gene>
    <name evidence="20" type="ORF">M378DRAFT_186109</name>
</gene>
<feature type="domain" description="AAA+ ATPase" evidence="19">
    <location>
        <begin position="344"/>
        <end position="492"/>
    </location>
</feature>
<dbReference type="PANTHER" id="PTHR23077:SF12">
    <property type="entry name" value="PEROXISOMAL ATPASE PEX1"/>
    <property type="match status" value="1"/>
</dbReference>
<dbReference type="InParanoid" id="A0A0C2XAG2"/>
<evidence type="ECO:0000256" key="3">
    <source>
        <dbReference type="ARBA" id="ARBA00022448"/>
    </source>
</evidence>
<dbReference type="Gene3D" id="3.40.50.300">
    <property type="entry name" value="P-loop containing nucleotide triphosphate hydrolases"/>
    <property type="match status" value="2"/>
</dbReference>
<dbReference type="GO" id="GO:0005829">
    <property type="term" value="C:cytosol"/>
    <property type="evidence" value="ECO:0007669"/>
    <property type="project" value="UniProtKB-SubCell"/>
</dbReference>
<keyword evidence="6" id="KW-0677">Repeat</keyword>
<dbReference type="Proteomes" id="UP000054549">
    <property type="component" value="Unassembled WGS sequence"/>
</dbReference>
<dbReference type="Pfam" id="PF09262">
    <property type="entry name" value="PEX-1N"/>
    <property type="match status" value="1"/>
</dbReference>
<dbReference type="OrthoDB" id="2187at2759"/>
<dbReference type="InterPro" id="IPR015342">
    <property type="entry name" value="PEX1-N_C-lobe"/>
</dbReference>
<dbReference type="Pfam" id="PF00004">
    <property type="entry name" value="AAA"/>
    <property type="match status" value="2"/>
</dbReference>
<comment type="similarity">
    <text evidence="2">Belongs to the AAA ATPase family.</text>
</comment>
<evidence type="ECO:0000256" key="13">
    <source>
        <dbReference type="ARBA" id="ARBA00032509"/>
    </source>
</evidence>
<dbReference type="Gene3D" id="1.10.8.60">
    <property type="match status" value="2"/>
</dbReference>
<dbReference type="Pfam" id="PF17862">
    <property type="entry name" value="AAA_lid_3"/>
    <property type="match status" value="1"/>
</dbReference>
<dbReference type="GO" id="GO:0005778">
    <property type="term" value="C:peroxisomal membrane"/>
    <property type="evidence" value="ECO:0007669"/>
    <property type="project" value="UniProtKB-SubCell"/>
</dbReference>
<comment type="subcellular location">
    <subcellularLocation>
        <location evidence="1">Cytoplasm</location>
        <location evidence="1">Cytosol</location>
    </subcellularLocation>
    <subcellularLocation>
        <location evidence="15">Peroxisome membrane</location>
    </subcellularLocation>
</comment>
<dbReference type="InterPro" id="IPR029067">
    <property type="entry name" value="CDC48_domain_2-like_sf"/>
</dbReference>
<keyword evidence="3" id="KW-0813">Transport</keyword>
<dbReference type="GO" id="GO:0016558">
    <property type="term" value="P:protein import into peroxisome matrix"/>
    <property type="evidence" value="ECO:0007669"/>
    <property type="project" value="TreeGrafter"/>
</dbReference>
<evidence type="ECO:0000256" key="8">
    <source>
        <dbReference type="ARBA" id="ARBA00022801"/>
    </source>
</evidence>
<evidence type="ECO:0000256" key="17">
    <source>
        <dbReference type="ARBA" id="ARBA00064205"/>
    </source>
</evidence>
<dbReference type="GO" id="GO:0016887">
    <property type="term" value="F:ATP hydrolysis activity"/>
    <property type="evidence" value="ECO:0007669"/>
    <property type="project" value="InterPro"/>
</dbReference>
<reference evidence="20 21" key="1">
    <citation type="submission" date="2014-04" db="EMBL/GenBank/DDBJ databases">
        <title>Evolutionary Origins and Diversification of the Mycorrhizal Mutualists.</title>
        <authorList>
            <consortium name="DOE Joint Genome Institute"/>
            <consortium name="Mycorrhizal Genomics Consortium"/>
            <person name="Kohler A."/>
            <person name="Kuo A."/>
            <person name="Nagy L.G."/>
            <person name="Floudas D."/>
            <person name="Copeland A."/>
            <person name="Barry K.W."/>
            <person name="Cichocki N."/>
            <person name="Veneault-Fourrey C."/>
            <person name="LaButti K."/>
            <person name="Lindquist E.A."/>
            <person name="Lipzen A."/>
            <person name="Lundell T."/>
            <person name="Morin E."/>
            <person name="Murat C."/>
            <person name="Riley R."/>
            <person name="Ohm R."/>
            <person name="Sun H."/>
            <person name="Tunlid A."/>
            <person name="Henrissat B."/>
            <person name="Grigoriev I.V."/>
            <person name="Hibbett D.S."/>
            <person name="Martin F."/>
        </authorList>
    </citation>
    <scope>NUCLEOTIDE SEQUENCE [LARGE SCALE GENOMIC DNA]</scope>
    <source>
        <strain evidence="20 21">Koide BX008</strain>
    </source>
</reference>